<dbReference type="Pfam" id="PF13182">
    <property type="entry name" value="DUF4007"/>
    <property type="match status" value="1"/>
</dbReference>
<gene>
    <name evidence="2" type="ORF">HPC62_06665</name>
</gene>
<sequence length="315" mass="35713">MPGLPTSLLIKADLRVLLAQSLQPNAPTGSLSAQARQRAKQWAIAANLLDDRGLTPEGNLVATKDPYLEATVTDWLIHFYLSLNDRSLWHYFMCEFLPNHSSFTQEELVNSCIETFPIESPETLKKSIRLILRTYTESEAIAKIGFLRQDKKIYSISSPDLSNPYTTGYLFAKLWEYNYNIRASVLVNEILDTDMGLVSVLGINKAQLRQQLDILEKHEIIEQRSAKPHLAGTKPQTKDDDEFPYQVHRCWDTAIELLKKAYENDMATPNRPLIQSLGEILDDDDNIPDFSQFLEWASRLIALDGGSNTIVKLVS</sequence>
<dbReference type="InterPro" id="IPR025248">
    <property type="entry name" value="DUF4007"/>
</dbReference>
<dbReference type="EMBL" id="CP053661">
    <property type="protein sequence ID" value="QKD81923.1"/>
    <property type="molecule type" value="Genomic_DNA"/>
</dbReference>
<dbReference type="AlphaFoldDB" id="A0A6M8BFI5"/>
<dbReference type="RefSeq" id="WP_172354306.1">
    <property type="nucleotide sequence ID" value="NZ_CP053661.1"/>
</dbReference>
<evidence type="ECO:0000313" key="3">
    <source>
        <dbReference type="Proteomes" id="UP000505210"/>
    </source>
</evidence>
<protein>
    <submittedName>
        <fullName evidence="2">DUF4007 family protein</fullName>
    </submittedName>
</protein>
<reference evidence="2 3" key="1">
    <citation type="submission" date="2020-05" db="EMBL/GenBank/DDBJ databases">
        <title>Complete genome sequence of of a novel Thermoleptolyngbya strain isolated from hot springs of Ganzi, Sichuan China.</title>
        <authorList>
            <person name="Tang J."/>
            <person name="Daroch M."/>
            <person name="Li L."/>
            <person name="Waleron K."/>
            <person name="Waleron M."/>
            <person name="Waleron M."/>
        </authorList>
    </citation>
    <scope>NUCLEOTIDE SEQUENCE [LARGE SCALE GENOMIC DNA]</scope>
    <source>
        <strain evidence="2 3">PKUAC-SCTA183</strain>
    </source>
</reference>
<dbReference type="Proteomes" id="UP000505210">
    <property type="component" value="Chromosome"/>
</dbReference>
<feature type="domain" description="DUF4007" evidence="1">
    <location>
        <begin position="42"/>
        <end position="143"/>
    </location>
</feature>
<evidence type="ECO:0000313" key="2">
    <source>
        <dbReference type="EMBL" id="QKD81923.1"/>
    </source>
</evidence>
<dbReference type="KEGG" id="theu:HPC62_06665"/>
<proteinExistence type="predicted"/>
<name>A0A6M8BFI5_9CYAN</name>
<evidence type="ECO:0000259" key="1">
    <source>
        <dbReference type="Pfam" id="PF13182"/>
    </source>
</evidence>
<keyword evidence="3" id="KW-1185">Reference proteome</keyword>
<organism evidence="2 3">
    <name type="scientific">Thermoleptolyngbya sichuanensis A183</name>
    <dbReference type="NCBI Taxonomy" id="2737172"/>
    <lineage>
        <taxon>Bacteria</taxon>
        <taxon>Bacillati</taxon>
        <taxon>Cyanobacteriota</taxon>
        <taxon>Cyanophyceae</taxon>
        <taxon>Oculatellales</taxon>
        <taxon>Oculatellaceae</taxon>
        <taxon>Thermoleptolyngbya</taxon>
        <taxon>Thermoleptolyngbya sichuanensis</taxon>
    </lineage>
</organism>
<accession>A0A6M8BFI5</accession>